<keyword evidence="4" id="KW-1185">Reference proteome</keyword>
<keyword evidence="1" id="KW-1133">Transmembrane helix</keyword>
<dbReference type="EMBL" id="CAXDID020000138">
    <property type="protein sequence ID" value="CAL6038066.1"/>
    <property type="molecule type" value="Genomic_DNA"/>
</dbReference>
<comment type="caution">
    <text evidence="2">The sequence shown here is derived from an EMBL/GenBank/DDBJ whole genome shotgun (WGS) entry which is preliminary data.</text>
</comment>
<feature type="transmembrane region" description="Helical" evidence="1">
    <location>
        <begin position="449"/>
        <end position="470"/>
    </location>
</feature>
<evidence type="ECO:0000313" key="3">
    <source>
        <dbReference type="EMBL" id="CAL6038066.1"/>
    </source>
</evidence>
<organism evidence="2">
    <name type="scientific">Hexamita inflata</name>
    <dbReference type="NCBI Taxonomy" id="28002"/>
    <lineage>
        <taxon>Eukaryota</taxon>
        <taxon>Metamonada</taxon>
        <taxon>Diplomonadida</taxon>
        <taxon>Hexamitidae</taxon>
        <taxon>Hexamitinae</taxon>
        <taxon>Hexamita</taxon>
    </lineage>
</organism>
<dbReference type="EMBL" id="CATOUU010000824">
    <property type="protein sequence ID" value="CAI9951508.1"/>
    <property type="molecule type" value="Genomic_DNA"/>
</dbReference>
<name>A0AA86UWS1_9EUKA</name>
<sequence>MLILQSLLSAYTPSRILILHDQECGQLGDMFGRAEVTIQKMSMEKRSFEMPELYVDGAPVYSHIVIYGDKSYLTKEDFDKLAKFADGSDDPMYHRLSHHEKQTLPNMTTYQNNATSRLYKNFFDPYPGGSIMLITSNETFKLLLTKIGAQVVDAPSNQDNRLKETPILENANTYKNLTYQLESGLYVQADFKNKRAPFNSIYGKETASLIAAWRGTKNSARIVFIGNTSLVQWIGATETKQQLAIKMMYDLIGWFTMQTNAVRVTEFSHKVLNLSENSQCAAKLHLSQATGDHVREGNLVLVQVNIEELQKRGWTTLIPQKKYKNFAEMVEKVGFVNLSNKNFQSVMKKQSKSFLENYDSCMKEAIGSDFVYTEVQVFESFVQDWFVMNMVLDQKTKKFYALIEPDLVRSYTLQIDIDRDTTNRINLVERVHAYVDRFEENKFFLGNSVWQICLFLVVFMSIVAVLALLIERPETPAEIEKKAE</sequence>
<dbReference type="Proteomes" id="UP001642409">
    <property type="component" value="Unassembled WGS sequence"/>
</dbReference>
<keyword evidence="1" id="KW-0812">Transmembrane</keyword>
<reference evidence="3 4" key="2">
    <citation type="submission" date="2024-07" db="EMBL/GenBank/DDBJ databases">
        <authorList>
            <person name="Akdeniz Z."/>
        </authorList>
    </citation>
    <scope>NUCLEOTIDE SEQUENCE [LARGE SCALE GENOMIC DNA]</scope>
</reference>
<proteinExistence type="predicted"/>
<gene>
    <name evidence="3" type="ORF">HINF_LOCUS37191</name>
    <name evidence="2" type="ORF">HINF_LOCUS39153</name>
</gene>
<evidence type="ECO:0000313" key="2">
    <source>
        <dbReference type="EMBL" id="CAI9951508.1"/>
    </source>
</evidence>
<keyword evidence="1" id="KW-0472">Membrane</keyword>
<evidence type="ECO:0000313" key="4">
    <source>
        <dbReference type="Proteomes" id="UP001642409"/>
    </source>
</evidence>
<accession>A0AA86UWS1</accession>
<reference evidence="2" key="1">
    <citation type="submission" date="2023-06" db="EMBL/GenBank/DDBJ databases">
        <authorList>
            <person name="Kurt Z."/>
        </authorList>
    </citation>
    <scope>NUCLEOTIDE SEQUENCE</scope>
</reference>
<protein>
    <submittedName>
        <fullName evidence="2">Uncharacterized protein</fullName>
    </submittedName>
</protein>
<evidence type="ECO:0000256" key="1">
    <source>
        <dbReference type="SAM" id="Phobius"/>
    </source>
</evidence>
<dbReference type="AlphaFoldDB" id="A0AA86UWS1"/>